<keyword evidence="5" id="KW-0963">Cytoplasm</keyword>
<dbReference type="PANTHER" id="PTHR10695">
    <property type="entry name" value="DEPHOSPHO-COA KINASE-RELATED"/>
    <property type="match status" value="1"/>
</dbReference>
<dbReference type="RefSeq" id="WP_283345266.1">
    <property type="nucleotide sequence ID" value="NZ_JASHIF010000012.1"/>
</dbReference>
<gene>
    <name evidence="5 7" type="primary">coaE</name>
    <name evidence="7" type="ORF">QM524_15440</name>
</gene>
<keyword evidence="5 7" id="KW-0808">Transferase</keyword>
<organism evidence="7 8">
    <name type="scientific">Flectobacillus roseus</name>
    <dbReference type="NCBI Taxonomy" id="502259"/>
    <lineage>
        <taxon>Bacteria</taxon>
        <taxon>Pseudomonadati</taxon>
        <taxon>Bacteroidota</taxon>
        <taxon>Cytophagia</taxon>
        <taxon>Cytophagales</taxon>
        <taxon>Flectobacillaceae</taxon>
        <taxon>Flectobacillus</taxon>
    </lineage>
</organism>
<dbReference type="SUPFAM" id="SSF52540">
    <property type="entry name" value="P-loop containing nucleoside triphosphate hydrolases"/>
    <property type="match status" value="1"/>
</dbReference>
<dbReference type="HAMAP" id="MF_00376">
    <property type="entry name" value="Dephospho_CoA_kinase"/>
    <property type="match status" value="1"/>
</dbReference>
<comment type="subcellular location">
    <subcellularLocation>
        <location evidence="5">Cytoplasm</location>
    </subcellularLocation>
</comment>
<dbReference type="Proteomes" id="UP001236507">
    <property type="component" value="Unassembled WGS sequence"/>
</dbReference>
<keyword evidence="5 7" id="KW-0418">Kinase</keyword>
<dbReference type="Pfam" id="PF01121">
    <property type="entry name" value="CoaE"/>
    <property type="match status" value="1"/>
</dbReference>
<comment type="catalytic activity">
    <reaction evidence="5">
        <text>3'-dephospho-CoA + ATP = ADP + CoA + H(+)</text>
        <dbReference type="Rhea" id="RHEA:18245"/>
        <dbReference type="ChEBI" id="CHEBI:15378"/>
        <dbReference type="ChEBI" id="CHEBI:30616"/>
        <dbReference type="ChEBI" id="CHEBI:57287"/>
        <dbReference type="ChEBI" id="CHEBI:57328"/>
        <dbReference type="ChEBI" id="CHEBI:456216"/>
        <dbReference type="EC" id="2.7.1.24"/>
    </reaction>
</comment>
<proteinExistence type="inferred from homology"/>
<evidence type="ECO:0000313" key="8">
    <source>
        <dbReference type="Proteomes" id="UP001236507"/>
    </source>
</evidence>
<dbReference type="CDD" id="cd02022">
    <property type="entry name" value="DPCK"/>
    <property type="match status" value="1"/>
</dbReference>
<evidence type="ECO:0000256" key="5">
    <source>
        <dbReference type="HAMAP-Rule" id="MF_00376"/>
    </source>
</evidence>
<comment type="similarity">
    <text evidence="1 5">Belongs to the CoaE family.</text>
</comment>
<dbReference type="GO" id="GO:0004140">
    <property type="term" value="F:dephospho-CoA kinase activity"/>
    <property type="evidence" value="ECO:0007669"/>
    <property type="project" value="UniProtKB-EC"/>
</dbReference>
<dbReference type="EMBL" id="JASHIF010000012">
    <property type="protein sequence ID" value="MDI9860608.1"/>
    <property type="molecule type" value="Genomic_DNA"/>
</dbReference>
<evidence type="ECO:0000256" key="4">
    <source>
        <dbReference type="ARBA" id="ARBA00022993"/>
    </source>
</evidence>
<dbReference type="EC" id="2.7.1.24" evidence="5 6"/>
<comment type="caution">
    <text evidence="7">The sequence shown here is derived from an EMBL/GenBank/DDBJ whole genome shotgun (WGS) entry which is preliminary data.</text>
</comment>
<name>A0ABT6YBW2_9BACT</name>
<comment type="pathway">
    <text evidence="5">Cofactor biosynthesis; coenzyme A biosynthesis; CoA from (R)-pantothenate: step 5/5.</text>
</comment>
<dbReference type="PROSITE" id="PS51219">
    <property type="entry name" value="DPCK"/>
    <property type="match status" value="1"/>
</dbReference>
<sequence length="198" mass="22127">MKTKPVVVGITGGIGSGKSTVAKVFSLLGVPVYEADSRAKWIIIQNQELKREIIALLGSEAYLPDGSYNRAWVASQVFGQPALLQKLNALVHPAVRKDAQDWVIQHQDVPYVLYEAALLKGAGDGNLCDKMISVIAPIDLRVKRVKLRDNRTEEEIRAIIERQLPDAERIKFSDWLIQNDDKTPVIPQILQIHQSLLK</sequence>
<evidence type="ECO:0000256" key="3">
    <source>
        <dbReference type="ARBA" id="ARBA00022840"/>
    </source>
</evidence>
<dbReference type="InterPro" id="IPR027417">
    <property type="entry name" value="P-loop_NTPase"/>
</dbReference>
<evidence type="ECO:0000313" key="7">
    <source>
        <dbReference type="EMBL" id="MDI9860608.1"/>
    </source>
</evidence>
<evidence type="ECO:0000256" key="1">
    <source>
        <dbReference type="ARBA" id="ARBA00009018"/>
    </source>
</evidence>
<reference evidence="7 8" key="1">
    <citation type="submission" date="2023-05" db="EMBL/GenBank/DDBJ databases">
        <title>Novel species of genus Flectobacillus isolated from stream in China.</title>
        <authorList>
            <person name="Lu H."/>
        </authorList>
    </citation>
    <scope>NUCLEOTIDE SEQUENCE [LARGE SCALE GENOMIC DNA]</scope>
    <source>
        <strain evidence="7 8">KCTC 42575</strain>
    </source>
</reference>
<accession>A0ABT6YBW2</accession>
<keyword evidence="4 5" id="KW-0173">Coenzyme A biosynthesis</keyword>
<feature type="binding site" evidence="5">
    <location>
        <begin position="15"/>
        <end position="20"/>
    </location>
    <ligand>
        <name>ATP</name>
        <dbReference type="ChEBI" id="CHEBI:30616"/>
    </ligand>
</feature>
<keyword evidence="2 5" id="KW-0547">Nucleotide-binding</keyword>
<dbReference type="NCBIfam" id="TIGR00152">
    <property type="entry name" value="dephospho-CoA kinase"/>
    <property type="match status" value="1"/>
</dbReference>
<dbReference type="Gene3D" id="3.40.50.300">
    <property type="entry name" value="P-loop containing nucleotide triphosphate hydrolases"/>
    <property type="match status" value="1"/>
</dbReference>
<keyword evidence="8" id="KW-1185">Reference proteome</keyword>
<evidence type="ECO:0000256" key="6">
    <source>
        <dbReference type="NCBIfam" id="TIGR00152"/>
    </source>
</evidence>
<evidence type="ECO:0000256" key="2">
    <source>
        <dbReference type="ARBA" id="ARBA00022741"/>
    </source>
</evidence>
<dbReference type="InterPro" id="IPR001977">
    <property type="entry name" value="Depp_CoAkinase"/>
</dbReference>
<protein>
    <recommendedName>
        <fullName evidence="5 6">Dephospho-CoA kinase</fullName>
        <ecNumber evidence="5 6">2.7.1.24</ecNumber>
    </recommendedName>
    <alternativeName>
        <fullName evidence="5">Dephosphocoenzyme A kinase</fullName>
    </alternativeName>
</protein>
<dbReference type="PANTHER" id="PTHR10695:SF46">
    <property type="entry name" value="BIFUNCTIONAL COENZYME A SYNTHASE-RELATED"/>
    <property type="match status" value="1"/>
</dbReference>
<keyword evidence="3 5" id="KW-0067">ATP-binding</keyword>
<comment type="function">
    <text evidence="5">Catalyzes the phosphorylation of the 3'-hydroxyl group of dephosphocoenzyme A to form coenzyme A.</text>
</comment>